<dbReference type="Gene3D" id="3.30.420.10">
    <property type="entry name" value="Ribonuclease H-like superfamily/Ribonuclease H"/>
    <property type="match status" value="1"/>
</dbReference>
<organism evidence="3 4">
    <name type="scientific">Paenibacillus aurantiacus</name>
    <dbReference type="NCBI Taxonomy" id="1936118"/>
    <lineage>
        <taxon>Bacteria</taxon>
        <taxon>Bacillati</taxon>
        <taxon>Bacillota</taxon>
        <taxon>Bacilli</taxon>
        <taxon>Bacillales</taxon>
        <taxon>Paenibacillaceae</taxon>
        <taxon>Paenibacillus</taxon>
    </lineage>
</organism>
<dbReference type="SUPFAM" id="SSF53098">
    <property type="entry name" value="Ribonuclease H-like"/>
    <property type="match status" value="1"/>
</dbReference>
<accession>A0ABV5KZJ7</accession>
<feature type="region of interest" description="Disordered" evidence="1">
    <location>
        <begin position="89"/>
        <end position="114"/>
    </location>
</feature>
<evidence type="ECO:0000313" key="4">
    <source>
        <dbReference type="Proteomes" id="UP001589747"/>
    </source>
</evidence>
<name>A0ABV5KZJ7_9BACL</name>
<evidence type="ECO:0000313" key="3">
    <source>
        <dbReference type="EMBL" id="MFB9330646.1"/>
    </source>
</evidence>
<proteinExistence type="predicted"/>
<comment type="caution">
    <text evidence="3">The sequence shown here is derived from an EMBL/GenBank/DDBJ whole genome shotgun (WGS) entry which is preliminary data.</text>
</comment>
<dbReference type="Proteomes" id="UP001589747">
    <property type="component" value="Unassembled WGS sequence"/>
</dbReference>
<dbReference type="PANTHER" id="PTHR46889:SF4">
    <property type="entry name" value="TRANSPOSASE INSO FOR INSERTION SEQUENCE ELEMENT IS911B-RELATED"/>
    <property type="match status" value="1"/>
</dbReference>
<dbReference type="Pfam" id="PF00665">
    <property type="entry name" value="rve"/>
    <property type="match status" value="1"/>
</dbReference>
<feature type="compositionally biased region" description="Polar residues" evidence="1">
    <location>
        <begin position="104"/>
        <end position="114"/>
    </location>
</feature>
<evidence type="ECO:0000256" key="1">
    <source>
        <dbReference type="SAM" id="MobiDB-lite"/>
    </source>
</evidence>
<dbReference type="InterPro" id="IPR001584">
    <property type="entry name" value="Integrase_cat-core"/>
</dbReference>
<reference evidence="3 4" key="1">
    <citation type="submission" date="2024-09" db="EMBL/GenBank/DDBJ databases">
        <authorList>
            <person name="Sun Q."/>
            <person name="Mori K."/>
        </authorList>
    </citation>
    <scope>NUCLEOTIDE SEQUENCE [LARGE SCALE GENOMIC DNA]</scope>
    <source>
        <strain evidence="3 4">TISTR 2452</strain>
    </source>
</reference>
<protein>
    <submittedName>
        <fullName evidence="3">DDE-type integrase/transposase/recombinase</fullName>
    </submittedName>
</protein>
<dbReference type="PANTHER" id="PTHR46889">
    <property type="entry name" value="TRANSPOSASE INSF FOR INSERTION SEQUENCE IS3B-RELATED"/>
    <property type="match status" value="1"/>
</dbReference>
<sequence>MSLKSYWLSLPVRVRRAIAPNLLNQQFHVTEPNRVWAADITYIHCREGRLYLASLLDLCTREIVGWRLGERMTTELVLGALEDAYEKKQPGKGLMHHSDRGSQYAATNYREQLQ</sequence>
<gene>
    <name evidence="3" type="ORF">ACFFSY_32290</name>
</gene>
<evidence type="ECO:0000259" key="2">
    <source>
        <dbReference type="PROSITE" id="PS50994"/>
    </source>
</evidence>
<feature type="domain" description="Integrase catalytic" evidence="2">
    <location>
        <begin position="28"/>
        <end position="114"/>
    </location>
</feature>
<dbReference type="InterPro" id="IPR050900">
    <property type="entry name" value="Transposase_IS3/IS150/IS904"/>
</dbReference>
<dbReference type="InterPro" id="IPR036397">
    <property type="entry name" value="RNaseH_sf"/>
</dbReference>
<dbReference type="EMBL" id="JBHMDO010000049">
    <property type="protein sequence ID" value="MFB9330646.1"/>
    <property type="molecule type" value="Genomic_DNA"/>
</dbReference>
<feature type="non-terminal residue" evidence="3">
    <location>
        <position position="114"/>
    </location>
</feature>
<dbReference type="RefSeq" id="WP_377502157.1">
    <property type="nucleotide sequence ID" value="NZ_JBHMDO010000049.1"/>
</dbReference>
<dbReference type="PROSITE" id="PS50994">
    <property type="entry name" value="INTEGRASE"/>
    <property type="match status" value="1"/>
</dbReference>
<dbReference type="InterPro" id="IPR012337">
    <property type="entry name" value="RNaseH-like_sf"/>
</dbReference>
<keyword evidence="4" id="KW-1185">Reference proteome</keyword>